<evidence type="ECO:0000256" key="3">
    <source>
        <dbReference type="ARBA" id="ARBA00005842"/>
    </source>
</evidence>
<keyword evidence="5 10" id="KW-0819">tRNA processing</keyword>
<comment type="subunit">
    <text evidence="10">Monomer.</text>
</comment>
<dbReference type="EMBL" id="JACYFG010000006">
    <property type="protein sequence ID" value="MBD5778403.1"/>
    <property type="molecule type" value="Genomic_DNA"/>
</dbReference>
<dbReference type="NCBIfam" id="TIGR00174">
    <property type="entry name" value="miaA"/>
    <property type="match status" value="1"/>
</dbReference>
<keyword evidence="7 10" id="KW-0067">ATP-binding</keyword>
<dbReference type="AlphaFoldDB" id="A0A927F4U0"/>
<keyword evidence="8 10" id="KW-0460">Magnesium</keyword>
<comment type="catalytic activity">
    <reaction evidence="9 10 11">
        <text>adenosine(37) in tRNA + dimethylallyl diphosphate = N(6)-dimethylallyladenosine(37) in tRNA + diphosphate</text>
        <dbReference type="Rhea" id="RHEA:26482"/>
        <dbReference type="Rhea" id="RHEA-COMP:10162"/>
        <dbReference type="Rhea" id="RHEA-COMP:10375"/>
        <dbReference type="ChEBI" id="CHEBI:33019"/>
        <dbReference type="ChEBI" id="CHEBI:57623"/>
        <dbReference type="ChEBI" id="CHEBI:74411"/>
        <dbReference type="ChEBI" id="CHEBI:74415"/>
        <dbReference type="EC" id="2.5.1.75"/>
    </reaction>
</comment>
<feature type="binding site" evidence="10">
    <location>
        <begin position="25"/>
        <end position="30"/>
    </location>
    <ligand>
        <name>substrate</name>
    </ligand>
</feature>
<comment type="caution">
    <text evidence="14">The sequence shown here is derived from an EMBL/GenBank/DDBJ whole genome shotgun (WGS) entry which is preliminary data.</text>
</comment>
<dbReference type="GO" id="GO:0052381">
    <property type="term" value="F:tRNA dimethylallyltransferase activity"/>
    <property type="evidence" value="ECO:0007669"/>
    <property type="project" value="UniProtKB-UniRule"/>
</dbReference>
<dbReference type="PANTHER" id="PTHR11088">
    <property type="entry name" value="TRNA DIMETHYLALLYLTRANSFERASE"/>
    <property type="match status" value="1"/>
</dbReference>
<comment type="function">
    <text evidence="2 10 12">Catalyzes the transfer of a dimethylallyl group onto the adenine at position 37 in tRNAs that read codons beginning with uridine, leading to the formation of N6-(dimethylallyl)adenosine (i(6)A).</text>
</comment>
<dbReference type="HAMAP" id="MF_00185">
    <property type="entry name" value="IPP_trans"/>
    <property type="match status" value="1"/>
</dbReference>
<evidence type="ECO:0000256" key="13">
    <source>
        <dbReference type="RuleBase" id="RU003785"/>
    </source>
</evidence>
<organism evidence="14 15">
    <name type="scientific">Pelagicoccus enzymogenes</name>
    <dbReference type="NCBI Taxonomy" id="2773457"/>
    <lineage>
        <taxon>Bacteria</taxon>
        <taxon>Pseudomonadati</taxon>
        <taxon>Verrucomicrobiota</taxon>
        <taxon>Opitutia</taxon>
        <taxon>Puniceicoccales</taxon>
        <taxon>Pelagicoccaceae</taxon>
        <taxon>Pelagicoccus</taxon>
    </lineage>
</organism>
<feature type="binding site" evidence="10">
    <location>
        <begin position="23"/>
        <end position="30"/>
    </location>
    <ligand>
        <name>ATP</name>
        <dbReference type="ChEBI" id="CHEBI:30616"/>
    </ligand>
</feature>
<comment type="similarity">
    <text evidence="3 10 13">Belongs to the IPP transferase family.</text>
</comment>
<dbReference type="Gene3D" id="1.10.20.140">
    <property type="match status" value="1"/>
</dbReference>
<dbReference type="InterPro" id="IPR039657">
    <property type="entry name" value="Dimethylallyltransferase"/>
</dbReference>
<dbReference type="EC" id="2.5.1.75" evidence="10"/>
<accession>A0A927F4U0</accession>
<dbReference type="Gene3D" id="3.40.50.300">
    <property type="entry name" value="P-loop containing nucleotide triphosphate hydrolases"/>
    <property type="match status" value="1"/>
</dbReference>
<evidence type="ECO:0000256" key="7">
    <source>
        <dbReference type="ARBA" id="ARBA00022840"/>
    </source>
</evidence>
<evidence type="ECO:0000256" key="6">
    <source>
        <dbReference type="ARBA" id="ARBA00022741"/>
    </source>
</evidence>
<protein>
    <recommendedName>
        <fullName evidence="10">tRNA dimethylallyltransferase</fullName>
        <ecNumber evidence="10">2.5.1.75</ecNumber>
    </recommendedName>
    <alternativeName>
        <fullName evidence="10">Dimethylallyl diphosphate:tRNA dimethylallyltransferase</fullName>
        <shortName evidence="10">DMAPP:tRNA dimethylallyltransferase</shortName>
        <shortName evidence="10">DMATase</shortName>
    </alternativeName>
    <alternativeName>
        <fullName evidence="10">Isopentenyl-diphosphate:tRNA isopentenyltransferase</fullName>
        <shortName evidence="10">IPP transferase</shortName>
        <shortName evidence="10">IPPT</shortName>
        <shortName evidence="10">IPTase</shortName>
    </alternativeName>
</protein>
<name>A0A927F4U0_9BACT</name>
<keyword evidence="15" id="KW-1185">Reference proteome</keyword>
<reference evidence="14" key="1">
    <citation type="submission" date="2020-09" db="EMBL/GenBank/DDBJ databases">
        <title>Pelagicoccus enzymogenes sp. nov. with an EPS production, isolated from marine sediment.</title>
        <authorList>
            <person name="Feng X."/>
        </authorList>
    </citation>
    <scope>NUCLEOTIDE SEQUENCE</scope>
    <source>
        <strain evidence="14">NFK12</strain>
    </source>
</reference>
<evidence type="ECO:0000256" key="2">
    <source>
        <dbReference type="ARBA" id="ARBA00003213"/>
    </source>
</evidence>
<feature type="site" description="Interaction with substrate tRNA" evidence="10">
    <location>
        <position position="114"/>
    </location>
</feature>
<dbReference type="PANTHER" id="PTHR11088:SF60">
    <property type="entry name" value="TRNA DIMETHYLALLYLTRANSFERASE"/>
    <property type="match status" value="1"/>
</dbReference>
<comment type="caution">
    <text evidence="10">Lacks conserved residue(s) required for the propagation of feature annotation.</text>
</comment>
<evidence type="ECO:0000256" key="11">
    <source>
        <dbReference type="RuleBase" id="RU003783"/>
    </source>
</evidence>
<dbReference type="RefSeq" id="WP_191615547.1">
    <property type="nucleotide sequence ID" value="NZ_JACYFG010000006.1"/>
</dbReference>
<evidence type="ECO:0000256" key="12">
    <source>
        <dbReference type="RuleBase" id="RU003784"/>
    </source>
</evidence>
<gene>
    <name evidence="10 14" type="primary">miaA</name>
    <name evidence="14" type="ORF">IEN85_02780</name>
</gene>
<dbReference type="Pfam" id="PF01715">
    <property type="entry name" value="IPPT"/>
    <property type="match status" value="1"/>
</dbReference>
<evidence type="ECO:0000256" key="9">
    <source>
        <dbReference type="ARBA" id="ARBA00049563"/>
    </source>
</evidence>
<dbReference type="GO" id="GO:0005524">
    <property type="term" value="F:ATP binding"/>
    <property type="evidence" value="ECO:0007669"/>
    <property type="project" value="UniProtKB-UniRule"/>
</dbReference>
<dbReference type="GO" id="GO:0006400">
    <property type="term" value="P:tRNA modification"/>
    <property type="evidence" value="ECO:0007669"/>
    <property type="project" value="TreeGrafter"/>
</dbReference>
<evidence type="ECO:0000256" key="1">
    <source>
        <dbReference type="ARBA" id="ARBA00001946"/>
    </source>
</evidence>
<evidence type="ECO:0000256" key="5">
    <source>
        <dbReference type="ARBA" id="ARBA00022694"/>
    </source>
</evidence>
<evidence type="ECO:0000256" key="10">
    <source>
        <dbReference type="HAMAP-Rule" id="MF_00185"/>
    </source>
</evidence>
<dbReference type="SUPFAM" id="SSF52540">
    <property type="entry name" value="P-loop containing nucleoside triphosphate hydrolases"/>
    <property type="match status" value="1"/>
</dbReference>
<dbReference type="InterPro" id="IPR018022">
    <property type="entry name" value="IPT"/>
</dbReference>
<feature type="region of interest" description="Interaction with substrate tRNA" evidence="10">
    <location>
        <begin position="48"/>
        <end position="51"/>
    </location>
</feature>
<proteinExistence type="inferred from homology"/>
<sequence length="322" mass="35669">MQGNKQNNEVESGPLQRIYCLTGCTAVGKTELALRWAEENGAEIVNCDSLLFYRGMDVGTAKPSAAEMARVPHHLIDFLEPSQQMDIGRYVEMAIATIRRIQARNKKVLVTGGSGFYLKAFFHPVVDAVSVSPETAALAAELMEGGLSSAVEALRQRNPQGLDGLDVDNPRRVAKALERCIESGRTLQELKADFARQTNALVEAPKSLCILERDKEELNRRIAQRVDLMLEAGLVSEVESLLREGIERNPSACNAIGYRETISYLRGEYDLATLAEKIATNTRRLAKKQRTWFRGQLPDVGKRLDLTGGRQPEVEEVFTGHA</sequence>
<keyword evidence="6 10" id="KW-0547">Nucleotide-binding</keyword>
<evidence type="ECO:0000256" key="4">
    <source>
        <dbReference type="ARBA" id="ARBA00022679"/>
    </source>
</evidence>
<keyword evidence="4 10" id="KW-0808">Transferase</keyword>
<evidence type="ECO:0000256" key="8">
    <source>
        <dbReference type="ARBA" id="ARBA00022842"/>
    </source>
</evidence>
<comment type="cofactor">
    <cofactor evidence="1 10">
        <name>Mg(2+)</name>
        <dbReference type="ChEBI" id="CHEBI:18420"/>
    </cofactor>
</comment>
<evidence type="ECO:0000313" key="15">
    <source>
        <dbReference type="Proteomes" id="UP000622317"/>
    </source>
</evidence>
<dbReference type="InterPro" id="IPR027417">
    <property type="entry name" value="P-loop_NTPase"/>
</dbReference>
<dbReference type="Proteomes" id="UP000622317">
    <property type="component" value="Unassembled WGS sequence"/>
</dbReference>
<evidence type="ECO:0000313" key="14">
    <source>
        <dbReference type="EMBL" id="MBD5778403.1"/>
    </source>
</evidence>